<proteinExistence type="predicted"/>
<feature type="non-terminal residue" evidence="1">
    <location>
        <position position="1"/>
    </location>
</feature>
<evidence type="ECO:0000313" key="1">
    <source>
        <dbReference type="EMBL" id="CAK0830265.1"/>
    </source>
</evidence>
<reference evidence="1" key="1">
    <citation type="submission" date="2023-10" db="EMBL/GenBank/DDBJ databases">
        <authorList>
            <person name="Chen Y."/>
            <person name="Shah S."/>
            <person name="Dougan E. K."/>
            <person name="Thang M."/>
            <person name="Chan C."/>
        </authorList>
    </citation>
    <scope>NUCLEOTIDE SEQUENCE [LARGE SCALE GENOMIC DNA]</scope>
</reference>
<sequence>FVGTSAEPAGADFWADSLRAGAALAAFVEDALGGALEPSPMSQPPPVEEAPPGAVRTLVGRTCRALVEESETDALVEGYDQWRRDHPWRTRQVDVLAPLLARPGRPAGLGEV</sequence>
<organism evidence="1 2">
    <name type="scientific">Prorocentrum cordatum</name>
    <dbReference type="NCBI Taxonomy" id="2364126"/>
    <lineage>
        <taxon>Eukaryota</taxon>
        <taxon>Sar</taxon>
        <taxon>Alveolata</taxon>
        <taxon>Dinophyceae</taxon>
        <taxon>Prorocentrales</taxon>
        <taxon>Prorocentraceae</taxon>
        <taxon>Prorocentrum</taxon>
    </lineage>
</organism>
<accession>A0ABN9SE39</accession>
<feature type="non-terminal residue" evidence="1">
    <location>
        <position position="112"/>
    </location>
</feature>
<name>A0ABN9SE39_9DINO</name>
<dbReference type="Proteomes" id="UP001189429">
    <property type="component" value="Unassembled WGS sequence"/>
</dbReference>
<dbReference type="EMBL" id="CAUYUJ010010789">
    <property type="protein sequence ID" value="CAK0830265.1"/>
    <property type="molecule type" value="Genomic_DNA"/>
</dbReference>
<evidence type="ECO:0008006" key="3">
    <source>
        <dbReference type="Google" id="ProtNLM"/>
    </source>
</evidence>
<comment type="caution">
    <text evidence="1">The sequence shown here is derived from an EMBL/GenBank/DDBJ whole genome shotgun (WGS) entry which is preliminary data.</text>
</comment>
<protein>
    <recommendedName>
        <fullName evidence="3">Amine oxidase</fullName>
    </recommendedName>
</protein>
<gene>
    <name evidence="1" type="ORF">PCOR1329_LOCUS28956</name>
</gene>
<keyword evidence="2" id="KW-1185">Reference proteome</keyword>
<evidence type="ECO:0000313" key="2">
    <source>
        <dbReference type="Proteomes" id="UP001189429"/>
    </source>
</evidence>